<keyword evidence="4" id="KW-1185">Reference proteome</keyword>
<evidence type="ECO:0000313" key="4">
    <source>
        <dbReference type="Proteomes" id="UP001186944"/>
    </source>
</evidence>
<dbReference type="AlphaFoldDB" id="A0AA88XYP3"/>
<protein>
    <submittedName>
        <fullName evidence="3">Uncharacterized protein</fullName>
    </submittedName>
</protein>
<evidence type="ECO:0000313" key="3">
    <source>
        <dbReference type="EMBL" id="KAK3094585.1"/>
    </source>
</evidence>
<evidence type="ECO:0000256" key="1">
    <source>
        <dbReference type="SAM" id="MobiDB-lite"/>
    </source>
</evidence>
<feature type="region of interest" description="Disordered" evidence="1">
    <location>
        <begin position="162"/>
        <end position="183"/>
    </location>
</feature>
<keyword evidence="2" id="KW-0812">Transmembrane</keyword>
<keyword evidence="2" id="KW-0472">Membrane</keyword>
<dbReference type="Proteomes" id="UP001186944">
    <property type="component" value="Unassembled WGS sequence"/>
</dbReference>
<reference evidence="3" key="1">
    <citation type="submission" date="2019-08" db="EMBL/GenBank/DDBJ databases">
        <title>The improved chromosome-level genome for the pearl oyster Pinctada fucata martensii using PacBio sequencing and Hi-C.</title>
        <authorList>
            <person name="Zheng Z."/>
        </authorList>
    </citation>
    <scope>NUCLEOTIDE SEQUENCE</scope>
    <source>
        <strain evidence="3">ZZ-2019</strain>
        <tissue evidence="3">Adductor muscle</tissue>
    </source>
</reference>
<accession>A0AA88XYP3</accession>
<keyword evidence="2" id="KW-1133">Transmembrane helix</keyword>
<comment type="caution">
    <text evidence="3">The sequence shown here is derived from an EMBL/GenBank/DDBJ whole genome shotgun (WGS) entry which is preliminary data.</text>
</comment>
<sequence>METASSTHSAENSISTSQITNMTTITTTGMINGTGGGHILTPSNNKALELALVSVLTVIVVTSFVVFVFYKKCGIPAKLRKLVNLRKQSMMTGNHQRLRNADSDSIDLPPPRTERELFSIGDTDDLDMRTGAGPDDGYFYDEIYERSAFVDELTNTSLKELKTSNFKGKPPDSADLNYKVTDR</sequence>
<name>A0AA88XYP3_PINIB</name>
<organism evidence="3 4">
    <name type="scientific">Pinctada imbricata</name>
    <name type="common">Atlantic pearl-oyster</name>
    <name type="synonym">Pinctada martensii</name>
    <dbReference type="NCBI Taxonomy" id="66713"/>
    <lineage>
        <taxon>Eukaryota</taxon>
        <taxon>Metazoa</taxon>
        <taxon>Spiralia</taxon>
        <taxon>Lophotrochozoa</taxon>
        <taxon>Mollusca</taxon>
        <taxon>Bivalvia</taxon>
        <taxon>Autobranchia</taxon>
        <taxon>Pteriomorphia</taxon>
        <taxon>Pterioida</taxon>
        <taxon>Pterioidea</taxon>
        <taxon>Pteriidae</taxon>
        <taxon>Pinctada</taxon>
    </lineage>
</organism>
<dbReference type="EMBL" id="VSWD01000008">
    <property type="protein sequence ID" value="KAK3094585.1"/>
    <property type="molecule type" value="Genomic_DNA"/>
</dbReference>
<evidence type="ECO:0000256" key="2">
    <source>
        <dbReference type="SAM" id="Phobius"/>
    </source>
</evidence>
<gene>
    <name evidence="3" type="ORF">FSP39_003665</name>
</gene>
<proteinExistence type="predicted"/>
<feature type="transmembrane region" description="Helical" evidence="2">
    <location>
        <begin position="50"/>
        <end position="70"/>
    </location>
</feature>